<feature type="compositionally biased region" description="Basic residues" evidence="2">
    <location>
        <begin position="476"/>
        <end position="498"/>
    </location>
</feature>
<sequence>MLYSYRFNSREVDIEAKLDVNPTISHPHPIPETPQNLQIPSLKITVGSAKKNKFGSKIREYQDGNGNVHPTTKIVSIGKNKLCSSFVDTLDPVLLNGKIECDLLTSIEDIAFSRIKFMDNHTPSSSVPSLVEWSLNRIFDNIDLTSSFTSEERLKSPTGGNLEFVRFNSDDIDIEAELSENSTIHDPHPIPETPQNLQNTSLKTAKNKLCSSFVNTLDPVLLTGKIENDLLTSIENIAYSKIKFMDKHTPSSSDPSSLEKSRRTFDIIDFNLSRCNSSEENLNTKDESNINPAMYYPYPTSKDTENLQSWPLARGCDSPNGFIKSNVTSITSNSSEISKDSSHPIVNNLADPKKPIKPKKICSSLVENMDYNLLKGKEGYELLTAVENLANSKIKVMDRHTSSSTDSSCSLRKSRTRSVDIAVKPTTGVKRAHSEDNNFLKAKVPRIDQDSKNKIVITTSSSTSSSSKSVNNKDERKHRHEHKSSKKSSHNSKYKHSSHRSEPRARLLTNGNYSYPPEDKTLKYRKYYHIETHTNGGAKILRMYQDEIKHLSPSESKELANEFFKLAFQEDKDGWATFVVAVVHGGATYLPDILTYMAETYPTLTVKNGLLSKSSDIETTTLANYHENVCKHYEAGTVRYGPLHQISIVGTAHEEVGGYFPDLLLMLEDNDFLNLTMPWGALSICDQMRPTESNDGPIIWCRPGEQLVPTADSKSPNKRKRTAINELRNLQYLPRMSEAREHLFEDRTKAHADHVGAGLDRKTTAAVGILKAIHGGKQDGSINRVTKDVVAFSAKYFDILSEKLQLDLHEPPISQCVTWIEDAKLNQLRRDGIEYARVNLYDNDIYFLPRNIIHQFRTVTAVTSIAWHVRLKQYYNLEDLKGTVRYISQLPNKSVTPTKPEKSPLKSSNHPDEDKPPIKMKLKLDLNKYVPAEKIRSHDEKDKERDKEKKHKHKDHDREKSKHKDKHRDKHKEKHRDKERHKHDKERKHNHSSHRDKEHKHGDKERKHQHVSKQERLQDPTHNNHNHVTTENSGNSTKPNISSNLNYKISPNDSNIISLNSDLQATPPKRVMMESTKLVMQSPTKIVVESASKIFTESPIKILEPPTKSAADSTSNSPVKLVESPVKKHKPFKIKIKNRQSTDVLGDILLEMNKCDPPF</sequence>
<dbReference type="RefSeq" id="XP_028135902.1">
    <property type="nucleotide sequence ID" value="XM_028280101.1"/>
</dbReference>
<feature type="compositionally biased region" description="Basic and acidic residues" evidence="2">
    <location>
        <begin position="899"/>
        <end position="947"/>
    </location>
</feature>
<feature type="compositionally biased region" description="Low complexity" evidence="2">
    <location>
        <begin position="1021"/>
        <end position="1030"/>
    </location>
</feature>
<proteinExistence type="inferred from homology"/>
<feature type="compositionally biased region" description="Polar residues" evidence="2">
    <location>
        <begin position="1031"/>
        <end position="1040"/>
    </location>
</feature>
<reference evidence="3" key="1">
    <citation type="submission" date="2025-08" db="UniProtKB">
        <authorList>
            <consortium name="RefSeq"/>
        </authorList>
    </citation>
    <scope>IDENTIFICATION</scope>
    <source>
        <tissue evidence="3">Whole insect</tissue>
    </source>
</reference>
<gene>
    <name evidence="3" type="primary">LOC114330688</name>
</gene>
<dbReference type="PANTHER" id="PTHR13354">
    <property type="entry name" value="ROUND SPERMATID BASIC PROTEIN 1"/>
    <property type="match status" value="1"/>
</dbReference>
<feature type="compositionally biased region" description="Low complexity" evidence="2">
    <location>
        <begin position="402"/>
        <end position="411"/>
    </location>
</feature>
<feature type="region of interest" description="Disordered" evidence="2">
    <location>
        <begin position="891"/>
        <end position="1040"/>
    </location>
</feature>
<evidence type="ECO:0000313" key="3">
    <source>
        <dbReference type="RefSeq" id="XP_028135902.1"/>
    </source>
</evidence>
<feature type="compositionally biased region" description="Basic and acidic residues" evidence="2">
    <location>
        <begin position="993"/>
        <end position="1019"/>
    </location>
</feature>
<name>A0A6P7FLV0_DIAVI</name>
<evidence type="ECO:0000256" key="1">
    <source>
        <dbReference type="ARBA" id="ARBA00010560"/>
    </source>
</evidence>
<dbReference type="AlphaFoldDB" id="A0A6P7FLV0"/>
<dbReference type="InParanoid" id="A0A6P7FLV0"/>
<accession>A0A6P7FLV0</accession>
<feature type="region of interest" description="Disordered" evidence="2">
    <location>
        <begin position="451"/>
        <end position="514"/>
    </location>
</feature>
<organism evidence="3">
    <name type="scientific">Diabrotica virgifera virgifera</name>
    <name type="common">western corn rootworm</name>
    <dbReference type="NCBI Taxonomy" id="50390"/>
    <lineage>
        <taxon>Eukaryota</taxon>
        <taxon>Metazoa</taxon>
        <taxon>Ecdysozoa</taxon>
        <taxon>Arthropoda</taxon>
        <taxon>Hexapoda</taxon>
        <taxon>Insecta</taxon>
        <taxon>Pterygota</taxon>
        <taxon>Neoptera</taxon>
        <taxon>Endopterygota</taxon>
        <taxon>Coleoptera</taxon>
        <taxon>Polyphaga</taxon>
        <taxon>Cucujiformia</taxon>
        <taxon>Chrysomeloidea</taxon>
        <taxon>Chrysomelidae</taxon>
        <taxon>Galerucinae</taxon>
        <taxon>Diabroticina</taxon>
        <taxon>Diabroticites</taxon>
        <taxon>Diabrotica</taxon>
    </lineage>
</organism>
<dbReference type="PANTHER" id="PTHR13354:SF11">
    <property type="entry name" value="LYSINE-SPECIFIC DEMETHYLASE 9"/>
    <property type="match status" value="1"/>
</dbReference>
<protein>
    <submittedName>
        <fullName evidence="3">Uncharacterized protein LOC114330688 isoform X1</fullName>
    </submittedName>
</protein>
<feature type="compositionally biased region" description="Low complexity" evidence="2">
    <location>
        <begin position="454"/>
        <end position="470"/>
    </location>
</feature>
<feature type="compositionally biased region" description="Basic residues" evidence="2">
    <location>
        <begin position="963"/>
        <end position="992"/>
    </location>
</feature>
<dbReference type="InterPro" id="IPR026306">
    <property type="entry name" value="RSBN1/Dpy-2/CEP530"/>
</dbReference>
<comment type="similarity">
    <text evidence="1">Belongs to the round spermatid basic protein 1 family.</text>
</comment>
<feature type="region of interest" description="Disordered" evidence="2">
    <location>
        <begin position="397"/>
        <end position="417"/>
    </location>
</feature>
<dbReference type="GO" id="GO:0005634">
    <property type="term" value="C:nucleus"/>
    <property type="evidence" value="ECO:0007669"/>
    <property type="project" value="InterPro"/>
</dbReference>
<dbReference type="OrthoDB" id="6020087at2759"/>
<evidence type="ECO:0000256" key="2">
    <source>
        <dbReference type="SAM" id="MobiDB-lite"/>
    </source>
</evidence>